<evidence type="ECO:0000313" key="2">
    <source>
        <dbReference type="EMBL" id="MDQ0425704.1"/>
    </source>
</evidence>
<dbReference type="Proteomes" id="UP001240250">
    <property type="component" value="Unassembled WGS sequence"/>
</dbReference>
<reference evidence="2 3" key="1">
    <citation type="submission" date="2023-07" db="EMBL/GenBank/DDBJ databases">
        <title>Sequencing the genomes of 1000 actinobacteria strains.</title>
        <authorList>
            <person name="Klenk H.-P."/>
        </authorList>
    </citation>
    <scope>NUCLEOTIDE SEQUENCE [LARGE SCALE GENOMIC DNA]</scope>
    <source>
        <strain evidence="2 3">DSM 14785</strain>
    </source>
</reference>
<evidence type="ECO:0000313" key="3">
    <source>
        <dbReference type="Proteomes" id="UP001240250"/>
    </source>
</evidence>
<evidence type="ECO:0000256" key="1">
    <source>
        <dbReference type="SAM" id="MobiDB-lite"/>
    </source>
</evidence>
<dbReference type="PANTHER" id="PTHR41913">
    <property type="entry name" value="DUF1684 DOMAIN-CONTAINING PROTEIN"/>
    <property type="match status" value="1"/>
</dbReference>
<accession>A0ABU0GK14</accession>
<dbReference type="RefSeq" id="WP_070319779.1">
    <property type="nucleotide sequence ID" value="NZ_CP194061.1"/>
</dbReference>
<dbReference type="PANTHER" id="PTHR41913:SF1">
    <property type="entry name" value="DUF1684 DOMAIN-CONTAINING PROTEIN"/>
    <property type="match status" value="1"/>
</dbReference>
<organism evidence="2 3">
    <name type="scientific">Cellulomonas iranensis</name>
    <dbReference type="NCBI Taxonomy" id="76862"/>
    <lineage>
        <taxon>Bacteria</taxon>
        <taxon>Bacillati</taxon>
        <taxon>Actinomycetota</taxon>
        <taxon>Actinomycetes</taxon>
        <taxon>Micrococcales</taxon>
        <taxon>Cellulomonadaceae</taxon>
        <taxon>Cellulomonas</taxon>
    </lineage>
</organism>
<proteinExistence type="predicted"/>
<sequence>MHDATPLTAALDVADWRRRTSQTYAQVRALAVDDPAGAHAVWVQQRDELFAYHPASPLTADARAVFDGLDVAPYDPAYRFEVEVERAGQQRLDVATGTDGVVGFDRIGVVELGDLGRLTLWSVRGYAGGLFLPVRDALAGTVTYGGGRYVLDTIKGADLGTDHVGRLVVDLNFAYAPSCAYDPAWACPLATRANTLAAEVPVGERTAPYPGADGPADGGTGDDPVARTDA</sequence>
<comment type="caution">
    <text evidence="2">The sequence shown here is derived from an EMBL/GenBank/DDBJ whole genome shotgun (WGS) entry which is preliminary data.</text>
</comment>
<gene>
    <name evidence="2" type="ORF">JO380_002085</name>
</gene>
<feature type="region of interest" description="Disordered" evidence="1">
    <location>
        <begin position="204"/>
        <end position="230"/>
    </location>
</feature>
<keyword evidence="3" id="KW-1185">Reference proteome</keyword>
<dbReference type="InterPro" id="IPR012467">
    <property type="entry name" value="DUF1684"/>
</dbReference>
<dbReference type="Pfam" id="PF07920">
    <property type="entry name" value="DUF1684"/>
    <property type="match status" value="1"/>
</dbReference>
<dbReference type="EMBL" id="JAUSVM010000001">
    <property type="protein sequence ID" value="MDQ0425704.1"/>
    <property type="molecule type" value="Genomic_DNA"/>
</dbReference>
<protein>
    <submittedName>
        <fullName evidence="2">Uncharacterized protein (DUF1684 family)</fullName>
    </submittedName>
</protein>
<name>A0ABU0GK14_9CELL</name>